<dbReference type="EMBL" id="JAUJYN010000022">
    <property type="protein sequence ID" value="KAK1258262.1"/>
    <property type="molecule type" value="Genomic_DNA"/>
</dbReference>
<name>A0AAV8ZYS9_ACOGR</name>
<dbReference type="AlphaFoldDB" id="A0AAV8ZYS9"/>
<dbReference type="Proteomes" id="UP001179952">
    <property type="component" value="Unassembled WGS sequence"/>
</dbReference>
<keyword evidence="3" id="KW-1185">Reference proteome</keyword>
<dbReference type="Pfam" id="PF01693">
    <property type="entry name" value="Cauli_VI"/>
    <property type="match status" value="1"/>
</dbReference>
<feature type="domain" description="Ribonuclease H1 N-terminal" evidence="1">
    <location>
        <begin position="86"/>
        <end position="117"/>
    </location>
</feature>
<accession>A0AAV8ZYS9</accession>
<dbReference type="InterPro" id="IPR011320">
    <property type="entry name" value="RNase_H1_N"/>
</dbReference>
<comment type="caution">
    <text evidence="2">The sequence shown here is derived from an EMBL/GenBank/DDBJ whole genome shotgun (WGS) entry which is preliminary data.</text>
</comment>
<protein>
    <recommendedName>
        <fullName evidence="1">Ribonuclease H1 N-terminal domain-containing protein</fullName>
    </recommendedName>
</protein>
<sequence>METISRHFNAVLKAMVSLRREYINLPQNDVQVHPHVRHNKIFFPYLKVVVGWEGSTADMKVLRWALESRGVSVPEGACFHRMENYPYYAVTKGRRPGVYDNWAAYHAQVHRFKGATFMGVQDIEEGFTLISSVNVGL</sequence>
<organism evidence="2 3">
    <name type="scientific">Acorus gramineus</name>
    <name type="common">Dwarf sweet flag</name>
    <dbReference type="NCBI Taxonomy" id="55184"/>
    <lineage>
        <taxon>Eukaryota</taxon>
        <taxon>Viridiplantae</taxon>
        <taxon>Streptophyta</taxon>
        <taxon>Embryophyta</taxon>
        <taxon>Tracheophyta</taxon>
        <taxon>Spermatophyta</taxon>
        <taxon>Magnoliopsida</taxon>
        <taxon>Liliopsida</taxon>
        <taxon>Acoraceae</taxon>
        <taxon>Acorus</taxon>
    </lineage>
</organism>
<gene>
    <name evidence="2" type="ORF">QJS04_geneDACA022501</name>
</gene>
<evidence type="ECO:0000313" key="3">
    <source>
        <dbReference type="Proteomes" id="UP001179952"/>
    </source>
</evidence>
<evidence type="ECO:0000313" key="2">
    <source>
        <dbReference type="EMBL" id="KAK1258262.1"/>
    </source>
</evidence>
<dbReference type="InterPro" id="IPR037056">
    <property type="entry name" value="RNase_H1_N_sf"/>
</dbReference>
<dbReference type="InterPro" id="IPR009027">
    <property type="entry name" value="Ribosomal_bL9/RNase_H1_N"/>
</dbReference>
<proteinExistence type="predicted"/>
<dbReference type="SUPFAM" id="SSF55658">
    <property type="entry name" value="L9 N-domain-like"/>
    <property type="match status" value="1"/>
</dbReference>
<evidence type="ECO:0000259" key="1">
    <source>
        <dbReference type="Pfam" id="PF01693"/>
    </source>
</evidence>
<dbReference type="Gene3D" id="3.40.970.10">
    <property type="entry name" value="Ribonuclease H1, N-terminal domain"/>
    <property type="match status" value="1"/>
</dbReference>
<reference evidence="2" key="1">
    <citation type="journal article" date="2023" name="Nat. Commun.">
        <title>Diploid and tetraploid genomes of Acorus and the evolution of monocots.</title>
        <authorList>
            <person name="Ma L."/>
            <person name="Liu K.W."/>
            <person name="Li Z."/>
            <person name="Hsiao Y.Y."/>
            <person name="Qi Y."/>
            <person name="Fu T."/>
            <person name="Tang G.D."/>
            <person name="Zhang D."/>
            <person name="Sun W.H."/>
            <person name="Liu D.K."/>
            <person name="Li Y."/>
            <person name="Chen G.Z."/>
            <person name="Liu X.D."/>
            <person name="Liao X.Y."/>
            <person name="Jiang Y.T."/>
            <person name="Yu X."/>
            <person name="Hao Y."/>
            <person name="Huang J."/>
            <person name="Zhao X.W."/>
            <person name="Ke S."/>
            <person name="Chen Y.Y."/>
            <person name="Wu W.L."/>
            <person name="Hsu J.L."/>
            <person name="Lin Y.F."/>
            <person name="Huang M.D."/>
            <person name="Li C.Y."/>
            <person name="Huang L."/>
            <person name="Wang Z.W."/>
            <person name="Zhao X."/>
            <person name="Zhong W.Y."/>
            <person name="Peng D.H."/>
            <person name="Ahmad S."/>
            <person name="Lan S."/>
            <person name="Zhang J.S."/>
            <person name="Tsai W.C."/>
            <person name="Van de Peer Y."/>
            <person name="Liu Z.J."/>
        </authorList>
    </citation>
    <scope>NUCLEOTIDE SEQUENCE</scope>
    <source>
        <strain evidence="2">SCP</strain>
    </source>
</reference>
<reference evidence="2" key="2">
    <citation type="submission" date="2023-06" db="EMBL/GenBank/DDBJ databases">
        <authorList>
            <person name="Ma L."/>
            <person name="Liu K.-W."/>
            <person name="Li Z."/>
            <person name="Hsiao Y.-Y."/>
            <person name="Qi Y."/>
            <person name="Fu T."/>
            <person name="Tang G."/>
            <person name="Zhang D."/>
            <person name="Sun W.-H."/>
            <person name="Liu D.-K."/>
            <person name="Li Y."/>
            <person name="Chen G.-Z."/>
            <person name="Liu X.-D."/>
            <person name="Liao X.-Y."/>
            <person name="Jiang Y.-T."/>
            <person name="Yu X."/>
            <person name="Hao Y."/>
            <person name="Huang J."/>
            <person name="Zhao X.-W."/>
            <person name="Ke S."/>
            <person name="Chen Y.-Y."/>
            <person name="Wu W.-L."/>
            <person name="Hsu J.-L."/>
            <person name="Lin Y.-F."/>
            <person name="Huang M.-D."/>
            <person name="Li C.-Y."/>
            <person name="Huang L."/>
            <person name="Wang Z.-W."/>
            <person name="Zhao X."/>
            <person name="Zhong W.-Y."/>
            <person name="Peng D.-H."/>
            <person name="Ahmad S."/>
            <person name="Lan S."/>
            <person name="Zhang J.-S."/>
            <person name="Tsai W.-C."/>
            <person name="Van De Peer Y."/>
            <person name="Liu Z.-J."/>
        </authorList>
    </citation>
    <scope>NUCLEOTIDE SEQUENCE</scope>
    <source>
        <strain evidence="2">SCP</strain>
        <tissue evidence="2">Leaves</tissue>
    </source>
</reference>